<feature type="region of interest" description="Disordered" evidence="1">
    <location>
        <begin position="1"/>
        <end position="22"/>
    </location>
</feature>
<keyword evidence="3" id="KW-1185">Reference proteome</keyword>
<evidence type="ECO:0000313" key="2">
    <source>
        <dbReference type="EMBL" id="MFF8280379.1"/>
    </source>
</evidence>
<proteinExistence type="predicted"/>
<accession>A0ABW6YKJ5</accession>
<gene>
    <name evidence="2" type="ORF">ACF05T_30535</name>
</gene>
<reference evidence="2 3" key="1">
    <citation type="submission" date="2024-10" db="EMBL/GenBank/DDBJ databases">
        <title>The Natural Products Discovery Center: Release of the First 8490 Sequenced Strains for Exploring Actinobacteria Biosynthetic Diversity.</title>
        <authorList>
            <person name="Kalkreuter E."/>
            <person name="Kautsar S.A."/>
            <person name="Yang D."/>
            <person name="Bader C.D."/>
            <person name="Teijaro C.N."/>
            <person name="Fluegel L."/>
            <person name="Davis C.M."/>
            <person name="Simpson J.R."/>
            <person name="Lauterbach L."/>
            <person name="Steele A.D."/>
            <person name="Gui C."/>
            <person name="Meng S."/>
            <person name="Li G."/>
            <person name="Viehrig K."/>
            <person name="Ye F."/>
            <person name="Su P."/>
            <person name="Kiefer A.F."/>
            <person name="Nichols A."/>
            <person name="Cepeda A.J."/>
            <person name="Yan W."/>
            <person name="Fan B."/>
            <person name="Jiang Y."/>
            <person name="Adhikari A."/>
            <person name="Zheng C.-J."/>
            <person name="Schuster L."/>
            <person name="Cowan T.M."/>
            <person name="Smanski M.J."/>
            <person name="Chevrette M.G."/>
            <person name="De Carvalho L.P.S."/>
            <person name="Shen B."/>
        </authorList>
    </citation>
    <scope>NUCLEOTIDE SEQUENCE [LARGE SCALE GENOMIC DNA]</scope>
    <source>
        <strain evidence="2 3">NPDC015755</strain>
    </source>
</reference>
<dbReference type="Proteomes" id="UP001603013">
    <property type="component" value="Unassembled WGS sequence"/>
</dbReference>
<feature type="compositionally biased region" description="Polar residues" evidence="1">
    <location>
        <begin position="49"/>
        <end position="68"/>
    </location>
</feature>
<evidence type="ECO:0000256" key="1">
    <source>
        <dbReference type="SAM" id="MobiDB-lite"/>
    </source>
</evidence>
<comment type="caution">
    <text evidence="2">The sequence shown here is derived from an EMBL/GenBank/DDBJ whole genome shotgun (WGS) entry which is preliminary data.</text>
</comment>
<feature type="region of interest" description="Disordered" evidence="1">
    <location>
        <begin position="49"/>
        <end position="74"/>
    </location>
</feature>
<evidence type="ECO:0000313" key="3">
    <source>
        <dbReference type="Proteomes" id="UP001603013"/>
    </source>
</evidence>
<protein>
    <submittedName>
        <fullName evidence="2">Uncharacterized protein</fullName>
    </submittedName>
</protein>
<name>A0ABW6YKJ5_9ACTN</name>
<dbReference type="RefSeq" id="WP_391937222.1">
    <property type="nucleotide sequence ID" value="NZ_JBIBSM010000021.1"/>
</dbReference>
<dbReference type="EMBL" id="JBIBSM010000021">
    <property type="protein sequence ID" value="MFF8280379.1"/>
    <property type="molecule type" value="Genomic_DNA"/>
</dbReference>
<organism evidence="2 3">
    <name type="scientific">Streptomyces lateritius</name>
    <dbReference type="NCBI Taxonomy" id="67313"/>
    <lineage>
        <taxon>Bacteria</taxon>
        <taxon>Bacillati</taxon>
        <taxon>Actinomycetota</taxon>
        <taxon>Actinomycetes</taxon>
        <taxon>Kitasatosporales</taxon>
        <taxon>Streptomycetaceae</taxon>
        <taxon>Streptomyces</taxon>
    </lineage>
</organism>
<sequence length="74" mass="7689">MGDIDSNEPVIKPTNLHATGGGEEITTKNLHATSEPAVDVITEKITTQNLHATGTPVNADASTDNLHATSEPAK</sequence>